<reference evidence="1 2" key="1">
    <citation type="submission" date="2020-04" db="EMBL/GenBank/DDBJ databases">
        <title>Pseudomonas crami sp. nov., a novel proteolytic bacterial species isolated from cream.</title>
        <authorList>
            <person name="Hofmann K."/>
            <person name="Woller A."/>
            <person name="Huptas C."/>
            <person name="Wenning M."/>
            <person name="Scherer S."/>
            <person name="Doll E.V."/>
        </authorList>
    </citation>
    <scope>NUCLEOTIDE SEQUENCE [LARGE SCALE GENOMIC DNA]</scope>
    <source>
        <strain evidence="1 2">WS 5096</strain>
    </source>
</reference>
<accession>A0ABR6TA31</accession>
<dbReference type="RefSeq" id="WP_185708679.1">
    <property type="nucleotide sequence ID" value="NZ_JAAXCZ010000008.1"/>
</dbReference>
<proteinExistence type="predicted"/>
<gene>
    <name evidence="1" type="ORF">HF209_17835</name>
</gene>
<comment type="caution">
    <text evidence="1">The sequence shown here is derived from an EMBL/GenBank/DDBJ whole genome shotgun (WGS) entry which is preliminary data.</text>
</comment>
<evidence type="ECO:0000313" key="1">
    <source>
        <dbReference type="EMBL" id="MBC2382807.1"/>
    </source>
</evidence>
<dbReference type="Proteomes" id="UP000534677">
    <property type="component" value="Unassembled WGS sequence"/>
</dbReference>
<keyword evidence="2" id="KW-1185">Reference proteome</keyword>
<organism evidence="1 2">
    <name type="scientific">Pseudomonas cremoris</name>
    <dbReference type="NCBI Taxonomy" id="2724178"/>
    <lineage>
        <taxon>Bacteria</taxon>
        <taxon>Pseudomonadati</taxon>
        <taxon>Pseudomonadota</taxon>
        <taxon>Gammaproteobacteria</taxon>
        <taxon>Pseudomonadales</taxon>
        <taxon>Pseudomonadaceae</taxon>
        <taxon>Pseudomonas</taxon>
    </lineage>
</organism>
<evidence type="ECO:0000313" key="2">
    <source>
        <dbReference type="Proteomes" id="UP000534677"/>
    </source>
</evidence>
<dbReference type="EMBL" id="JAAXCZ010000008">
    <property type="protein sequence ID" value="MBC2382807.1"/>
    <property type="molecule type" value="Genomic_DNA"/>
</dbReference>
<protein>
    <submittedName>
        <fullName evidence="1">Uncharacterized protein</fullName>
    </submittedName>
</protein>
<name>A0ABR6TA31_9PSED</name>
<sequence length="273" mass="29698">MENSSNDGFNLDSRLIVVMPDATVDAIEKEPKPKSDGFSIKTITDTLLKAYNPFGALAVTAVEQAAEIIKAYINARKNGANIHTIKASTARNLQFPPGHPRQGVVYAQHPASNIAYYTAASFHRLAFEHKFSEVIRLLTALGAKEIKVKHGRGWSNDFGFDLSAPVGEVKVSAAVSRNENTDDKLLFVATLKGHDTPKLPDALIWYQHEPTWQAIAESRIQHGLENFSLSLSYVDDYGVNGGLKLAAGNAGLDLGGNFQDHEATVWHISGAFA</sequence>